<evidence type="ECO:0000256" key="3">
    <source>
        <dbReference type="SAM" id="Phobius"/>
    </source>
</evidence>
<dbReference type="PANTHER" id="PTHR31019">
    <property type="entry name" value="SMALL INTEGRAL MEMBRANE PROTEIN 14"/>
    <property type="match status" value="1"/>
</dbReference>
<organism evidence="4 5">
    <name type="scientific">Leptosia nina</name>
    <dbReference type="NCBI Taxonomy" id="320188"/>
    <lineage>
        <taxon>Eukaryota</taxon>
        <taxon>Metazoa</taxon>
        <taxon>Ecdysozoa</taxon>
        <taxon>Arthropoda</taxon>
        <taxon>Hexapoda</taxon>
        <taxon>Insecta</taxon>
        <taxon>Pterygota</taxon>
        <taxon>Neoptera</taxon>
        <taxon>Endopterygota</taxon>
        <taxon>Lepidoptera</taxon>
        <taxon>Glossata</taxon>
        <taxon>Ditrysia</taxon>
        <taxon>Papilionoidea</taxon>
        <taxon>Pieridae</taxon>
        <taxon>Pierinae</taxon>
        <taxon>Leptosia</taxon>
    </lineage>
</organism>
<dbReference type="EMBL" id="CAVLEF010000006">
    <property type="protein sequence ID" value="CAK1545156.1"/>
    <property type="molecule type" value="Genomic_DNA"/>
</dbReference>
<protein>
    <recommendedName>
        <fullName evidence="1">Small integral membrane protein 14</fullName>
    </recommendedName>
</protein>
<evidence type="ECO:0000313" key="4">
    <source>
        <dbReference type="EMBL" id="CAK1545156.1"/>
    </source>
</evidence>
<proteinExistence type="predicted"/>
<keyword evidence="3" id="KW-0812">Transmembrane</keyword>
<feature type="transmembrane region" description="Helical" evidence="3">
    <location>
        <begin position="56"/>
        <end position="76"/>
    </location>
</feature>
<sequence>MNFVTVMGDEMDPCECLWNHELAMRRLISLLRQGQTYCTDGECLEELPSLPQPESASNNFLFMFMMMALALAMYMIRPRRNQIQDAAKPAPNSHDRDGAPPTPPRI</sequence>
<name>A0AAV1J9Q1_9NEOP</name>
<evidence type="ECO:0000256" key="1">
    <source>
        <dbReference type="ARBA" id="ARBA00017902"/>
    </source>
</evidence>
<comment type="caution">
    <text evidence="4">The sequence shown here is derived from an EMBL/GenBank/DDBJ whole genome shotgun (WGS) entry which is preliminary data.</text>
</comment>
<dbReference type="Proteomes" id="UP001497472">
    <property type="component" value="Unassembled WGS sequence"/>
</dbReference>
<evidence type="ECO:0000313" key="5">
    <source>
        <dbReference type="Proteomes" id="UP001497472"/>
    </source>
</evidence>
<dbReference type="Pfam" id="PF11027">
    <property type="entry name" value="DUF2615"/>
    <property type="match status" value="1"/>
</dbReference>
<dbReference type="InterPro" id="IPR020309">
    <property type="entry name" value="Smim-14"/>
</dbReference>
<dbReference type="GO" id="GO:0005783">
    <property type="term" value="C:endoplasmic reticulum"/>
    <property type="evidence" value="ECO:0007669"/>
    <property type="project" value="TreeGrafter"/>
</dbReference>
<dbReference type="AlphaFoldDB" id="A0AAV1J9Q1"/>
<dbReference type="PANTHER" id="PTHR31019:SF1">
    <property type="entry name" value="SMALL INTEGRAL MEMBRANE PROTEIN 14"/>
    <property type="match status" value="1"/>
</dbReference>
<gene>
    <name evidence="4" type="ORF">LNINA_LOCUS4841</name>
</gene>
<keyword evidence="3" id="KW-1133">Transmembrane helix</keyword>
<evidence type="ECO:0000256" key="2">
    <source>
        <dbReference type="SAM" id="MobiDB-lite"/>
    </source>
</evidence>
<accession>A0AAV1J9Q1</accession>
<keyword evidence="5" id="KW-1185">Reference proteome</keyword>
<reference evidence="4 5" key="1">
    <citation type="submission" date="2023-11" db="EMBL/GenBank/DDBJ databases">
        <authorList>
            <person name="Okamura Y."/>
        </authorList>
    </citation>
    <scope>NUCLEOTIDE SEQUENCE [LARGE SCALE GENOMIC DNA]</scope>
</reference>
<keyword evidence="3" id="KW-0472">Membrane</keyword>
<feature type="region of interest" description="Disordered" evidence="2">
    <location>
        <begin position="82"/>
        <end position="106"/>
    </location>
</feature>